<protein>
    <submittedName>
        <fullName evidence="2">Uncharacterized protein</fullName>
    </submittedName>
</protein>
<evidence type="ECO:0000313" key="2">
    <source>
        <dbReference type="EMBL" id="QDV04764.1"/>
    </source>
</evidence>
<dbReference type="RefSeq" id="WP_145194211.1">
    <property type="nucleotide sequence ID" value="NZ_CP036434.1"/>
</dbReference>
<dbReference type="Proteomes" id="UP000320390">
    <property type="component" value="Chromosome"/>
</dbReference>
<feature type="chain" id="PRO_5022154227" evidence="1">
    <location>
        <begin position="21"/>
        <end position="498"/>
    </location>
</feature>
<name>A0A518EKZ0_9BACT</name>
<keyword evidence="3" id="KW-1185">Reference proteome</keyword>
<dbReference type="AlphaFoldDB" id="A0A518EKZ0"/>
<evidence type="ECO:0000313" key="3">
    <source>
        <dbReference type="Proteomes" id="UP000320390"/>
    </source>
</evidence>
<organism evidence="2 3">
    <name type="scientific">Saltatorellus ferox</name>
    <dbReference type="NCBI Taxonomy" id="2528018"/>
    <lineage>
        <taxon>Bacteria</taxon>
        <taxon>Pseudomonadati</taxon>
        <taxon>Planctomycetota</taxon>
        <taxon>Planctomycetia</taxon>
        <taxon>Planctomycetia incertae sedis</taxon>
        <taxon>Saltatorellus</taxon>
    </lineage>
</organism>
<reference evidence="2 3" key="1">
    <citation type="submission" date="2019-02" db="EMBL/GenBank/DDBJ databases">
        <title>Deep-cultivation of Planctomycetes and their phenomic and genomic characterization uncovers novel biology.</title>
        <authorList>
            <person name="Wiegand S."/>
            <person name="Jogler M."/>
            <person name="Boedeker C."/>
            <person name="Pinto D."/>
            <person name="Vollmers J."/>
            <person name="Rivas-Marin E."/>
            <person name="Kohn T."/>
            <person name="Peeters S.H."/>
            <person name="Heuer A."/>
            <person name="Rast P."/>
            <person name="Oberbeckmann S."/>
            <person name="Bunk B."/>
            <person name="Jeske O."/>
            <person name="Meyerdierks A."/>
            <person name="Storesund J.E."/>
            <person name="Kallscheuer N."/>
            <person name="Luecker S."/>
            <person name="Lage O.M."/>
            <person name="Pohl T."/>
            <person name="Merkel B.J."/>
            <person name="Hornburger P."/>
            <person name="Mueller R.-W."/>
            <person name="Bruemmer F."/>
            <person name="Labrenz M."/>
            <person name="Spormann A.M."/>
            <person name="Op den Camp H."/>
            <person name="Overmann J."/>
            <person name="Amann R."/>
            <person name="Jetten M.S.M."/>
            <person name="Mascher T."/>
            <person name="Medema M.H."/>
            <person name="Devos D.P."/>
            <person name="Kaster A.-K."/>
            <person name="Ovreas L."/>
            <person name="Rohde M."/>
            <person name="Galperin M.Y."/>
            <person name="Jogler C."/>
        </authorList>
    </citation>
    <scope>NUCLEOTIDE SEQUENCE [LARGE SCALE GENOMIC DNA]</scope>
    <source>
        <strain evidence="2 3">Poly30</strain>
    </source>
</reference>
<evidence type="ECO:0000256" key="1">
    <source>
        <dbReference type="SAM" id="SignalP"/>
    </source>
</evidence>
<feature type="signal peptide" evidence="1">
    <location>
        <begin position="1"/>
        <end position="20"/>
    </location>
</feature>
<gene>
    <name evidence="2" type="ORF">Poly30_02570</name>
</gene>
<proteinExistence type="predicted"/>
<keyword evidence="1" id="KW-0732">Signal</keyword>
<sequence precursor="true">MLARLISAVAAAAAASLSQAQVPCTGWSLDNELQPFGAQLTVGHNGPLVAVYSALSAPISLGAVSIHRTLEDGTGVTLEGHFAQSGLGSSAAAFTFGCAISNDAAVLLARKNPWSVNVELIEIRRSGSVWSARSFQASGFSSVQKSRHFHSDGNTAAVALQGTTPMGSRILVDIVTVDRATGEWYVEDTVDAGPAGALGGYAIGDVTVRGNRITLRQFNSRRATAWERVTTGQWEEVALPSDVVGPSGDLWKIAMEGEVLASLHGPAMTPRVDVRERDVQGGWTLMSSSTLSLPITSGPLHFALAGERIAFQPEATRVEVLRRATPTTLVTESIVDGVMMALQKDVLVAYLPTGAGFMNVVPLDDLATGLLPCLTAGRNVCTGQRGGALRFLPGSSPNAAEVLLTDAPANSMAVLFGQGGFSEPATPTLGGLCLTSSLRVTAPPIRTAGDGSGIWSLDPGNLSTAFGTTSYIGRTIALQSLVRTPAGAASTDAIWVQL</sequence>
<dbReference type="EMBL" id="CP036434">
    <property type="protein sequence ID" value="QDV04764.1"/>
    <property type="molecule type" value="Genomic_DNA"/>
</dbReference>
<accession>A0A518EKZ0</accession>